<protein>
    <submittedName>
        <fullName evidence="1">Uncharacterized protein</fullName>
    </submittedName>
</protein>
<accession>A0A8T0EME8</accession>
<organism evidence="1 2">
    <name type="scientific">Argiope bruennichi</name>
    <name type="common">Wasp spider</name>
    <name type="synonym">Aranea bruennichi</name>
    <dbReference type="NCBI Taxonomy" id="94029"/>
    <lineage>
        <taxon>Eukaryota</taxon>
        <taxon>Metazoa</taxon>
        <taxon>Ecdysozoa</taxon>
        <taxon>Arthropoda</taxon>
        <taxon>Chelicerata</taxon>
        <taxon>Arachnida</taxon>
        <taxon>Araneae</taxon>
        <taxon>Araneomorphae</taxon>
        <taxon>Entelegynae</taxon>
        <taxon>Araneoidea</taxon>
        <taxon>Araneidae</taxon>
        <taxon>Argiope</taxon>
    </lineage>
</organism>
<evidence type="ECO:0000313" key="2">
    <source>
        <dbReference type="Proteomes" id="UP000807504"/>
    </source>
</evidence>
<comment type="caution">
    <text evidence="1">The sequence shown here is derived from an EMBL/GenBank/DDBJ whole genome shotgun (WGS) entry which is preliminary data.</text>
</comment>
<dbReference type="AlphaFoldDB" id="A0A8T0EME8"/>
<name>A0A8T0EME8_ARGBR</name>
<keyword evidence="2" id="KW-1185">Reference proteome</keyword>
<dbReference type="EMBL" id="JABXBU010002072">
    <property type="protein sequence ID" value="KAF8777063.1"/>
    <property type="molecule type" value="Genomic_DNA"/>
</dbReference>
<reference evidence="1" key="1">
    <citation type="journal article" date="2020" name="bioRxiv">
        <title>Chromosome-level reference genome of the European wasp spider Argiope bruennichi: a resource for studies on range expansion and evolutionary adaptation.</title>
        <authorList>
            <person name="Sheffer M.M."/>
            <person name="Hoppe A."/>
            <person name="Krehenwinkel H."/>
            <person name="Uhl G."/>
            <person name="Kuss A.W."/>
            <person name="Jensen L."/>
            <person name="Jensen C."/>
            <person name="Gillespie R.G."/>
            <person name="Hoff K.J."/>
            <person name="Prost S."/>
        </authorList>
    </citation>
    <scope>NUCLEOTIDE SEQUENCE</scope>
</reference>
<proteinExistence type="predicted"/>
<dbReference type="Proteomes" id="UP000807504">
    <property type="component" value="Unassembled WGS sequence"/>
</dbReference>
<sequence length="93" mass="10484">MDWDDDLQEDLRLKWITWCNEIRPLKEIVIPRNCSQDCGKGLAEIHILLCIAQDSQCCIELEEMPRGGSNLANRIADVQETSNPNDGLSADAQ</sequence>
<reference evidence="1" key="2">
    <citation type="submission" date="2020-06" db="EMBL/GenBank/DDBJ databases">
        <authorList>
            <person name="Sheffer M."/>
        </authorList>
    </citation>
    <scope>NUCLEOTIDE SEQUENCE</scope>
</reference>
<gene>
    <name evidence="1" type="ORF">HNY73_013988</name>
</gene>
<evidence type="ECO:0000313" key="1">
    <source>
        <dbReference type="EMBL" id="KAF8777063.1"/>
    </source>
</evidence>